<evidence type="ECO:0000256" key="1">
    <source>
        <dbReference type="ARBA" id="ARBA00000707"/>
    </source>
</evidence>
<evidence type="ECO:0000256" key="6">
    <source>
        <dbReference type="ARBA" id="ARBA00022801"/>
    </source>
</evidence>
<feature type="active site" description="Proton donor" evidence="8">
    <location>
        <position position="154"/>
    </location>
</feature>
<protein>
    <recommendedName>
        <fullName evidence="3 8">ubiquitinyl hydrolase 1</fullName>
        <ecNumber evidence="3 8">3.4.19.12</ecNumber>
    </recommendedName>
</protein>
<gene>
    <name evidence="10" type="primary">BAP1_2</name>
    <name evidence="10" type="ORF">DFQ27_004377</name>
</gene>
<evidence type="ECO:0000256" key="5">
    <source>
        <dbReference type="ARBA" id="ARBA00022786"/>
    </source>
</evidence>
<feature type="active site" description="Nucleophile" evidence="8">
    <location>
        <position position="102"/>
    </location>
</feature>
<dbReference type="EMBL" id="JAAAJB010000303">
    <property type="protein sequence ID" value="KAG0258947.1"/>
    <property type="molecule type" value="Genomic_DNA"/>
</dbReference>
<keyword evidence="11" id="KW-1185">Reference proteome</keyword>
<dbReference type="InterPro" id="IPR001578">
    <property type="entry name" value="Peptidase_C12_UCH"/>
</dbReference>
<dbReference type="Gene3D" id="3.40.532.10">
    <property type="entry name" value="Peptidase C12, ubiquitin carboxyl-terminal hydrolase"/>
    <property type="match status" value="2"/>
</dbReference>
<keyword evidence="6 8" id="KW-0378">Hydrolase</keyword>
<comment type="similarity">
    <text evidence="2 8">Belongs to the peptidase C12 family.</text>
</comment>
<evidence type="ECO:0000259" key="9">
    <source>
        <dbReference type="PROSITE" id="PS52048"/>
    </source>
</evidence>
<evidence type="ECO:0000313" key="10">
    <source>
        <dbReference type="EMBL" id="KAG0258947.1"/>
    </source>
</evidence>
<dbReference type="PANTHER" id="PTHR10589">
    <property type="entry name" value="UBIQUITIN CARBOXYL-TERMINAL HYDROLASE"/>
    <property type="match status" value="1"/>
</dbReference>
<dbReference type="InterPro" id="IPR038765">
    <property type="entry name" value="Papain-like_cys_pep_sf"/>
</dbReference>
<dbReference type="PANTHER" id="PTHR10589:SF16">
    <property type="entry name" value="UBIQUITIN CARBOXYL-TERMINAL HYDROLASE ISOZYME L5"/>
    <property type="match status" value="1"/>
</dbReference>
<keyword evidence="7 8" id="KW-0788">Thiol protease</keyword>
<keyword evidence="5 8" id="KW-0833">Ubl conjugation pathway</keyword>
<dbReference type="AlphaFoldDB" id="A0A9P6Q3C2"/>
<sequence>MEAGEYAQTTLSSALPMGGHWQKIESNPVIFNELLRTIGVRGAHAEEVYTIDEEFFNTLRKAQVYGFILLLRHKNQHTRTVAPSGIDYSNVYFANQVIPDACATQAILSVVLNAPQLDIGPSLRRFKDFTADFSPKDDKNAMGIEEDDEEDPFHYIAYVPIDGHTWELDGLRPAPVRLDPYDESDWLSAFRKELVAKIEKYSTDEAGFVLMAIMQDPVDALMTEQQQQQIQLERGEEVDPEQVQRLEKELEIKLNDRAREQLEIGEKTADFRPFLNRFITLLRAHGKV</sequence>
<dbReference type="OrthoDB" id="1924260at2759"/>
<comment type="catalytic activity">
    <reaction evidence="1 8">
        <text>Thiol-dependent hydrolysis of ester, thioester, amide, peptide and isopeptide bonds formed by the C-terminal Gly of ubiquitin (a 76-residue protein attached to proteins as an intracellular targeting signal).</text>
        <dbReference type="EC" id="3.4.19.12"/>
    </reaction>
</comment>
<dbReference type="GO" id="GO:0004843">
    <property type="term" value="F:cysteine-type deubiquitinase activity"/>
    <property type="evidence" value="ECO:0007669"/>
    <property type="project" value="UniProtKB-UniRule"/>
</dbReference>
<feature type="site" description="Important for enzyme activity" evidence="8">
    <location>
        <position position="169"/>
    </location>
</feature>
<evidence type="ECO:0000313" key="11">
    <source>
        <dbReference type="Proteomes" id="UP000807716"/>
    </source>
</evidence>
<feature type="domain" description="UCH catalytic" evidence="9">
    <location>
        <begin position="20"/>
        <end position="215"/>
    </location>
</feature>
<dbReference type="Proteomes" id="UP000807716">
    <property type="component" value="Unassembled WGS sequence"/>
</dbReference>
<reference evidence="10" key="1">
    <citation type="journal article" date="2020" name="Fungal Divers.">
        <title>Resolving the Mortierellaceae phylogeny through synthesis of multi-gene phylogenetics and phylogenomics.</title>
        <authorList>
            <person name="Vandepol N."/>
            <person name="Liber J."/>
            <person name="Desiro A."/>
            <person name="Na H."/>
            <person name="Kennedy M."/>
            <person name="Barry K."/>
            <person name="Grigoriev I.V."/>
            <person name="Miller A.N."/>
            <person name="O'Donnell K."/>
            <person name="Stajich J.E."/>
            <person name="Bonito G."/>
        </authorList>
    </citation>
    <scope>NUCLEOTIDE SEQUENCE</scope>
    <source>
        <strain evidence="10">BC1065</strain>
    </source>
</reference>
<evidence type="ECO:0000256" key="4">
    <source>
        <dbReference type="ARBA" id="ARBA00022670"/>
    </source>
</evidence>
<dbReference type="Pfam" id="PF01088">
    <property type="entry name" value="Peptidase_C12"/>
    <property type="match status" value="1"/>
</dbReference>
<organism evidence="10 11">
    <name type="scientific">Actinomortierella ambigua</name>
    <dbReference type="NCBI Taxonomy" id="1343610"/>
    <lineage>
        <taxon>Eukaryota</taxon>
        <taxon>Fungi</taxon>
        <taxon>Fungi incertae sedis</taxon>
        <taxon>Mucoromycota</taxon>
        <taxon>Mortierellomycotina</taxon>
        <taxon>Mortierellomycetes</taxon>
        <taxon>Mortierellales</taxon>
        <taxon>Mortierellaceae</taxon>
        <taxon>Actinomortierella</taxon>
    </lineage>
</organism>
<evidence type="ECO:0000256" key="3">
    <source>
        <dbReference type="ARBA" id="ARBA00012759"/>
    </source>
</evidence>
<proteinExistence type="inferred from homology"/>
<keyword evidence="4 8" id="KW-0645">Protease</keyword>
<name>A0A9P6Q3C2_9FUNG</name>
<evidence type="ECO:0000256" key="8">
    <source>
        <dbReference type="PROSITE-ProRule" id="PRU01393"/>
    </source>
</evidence>
<accession>A0A9P6Q3C2</accession>
<dbReference type="GO" id="GO:0006511">
    <property type="term" value="P:ubiquitin-dependent protein catabolic process"/>
    <property type="evidence" value="ECO:0007669"/>
    <property type="project" value="UniProtKB-UniRule"/>
</dbReference>
<dbReference type="EC" id="3.4.19.12" evidence="3 8"/>
<dbReference type="InterPro" id="IPR036959">
    <property type="entry name" value="Peptidase_C12_UCH_sf"/>
</dbReference>
<feature type="site" description="Transition state stabilizer" evidence="8">
    <location>
        <position position="96"/>
    </location>
</feature>
<evidence type="ECO:0000256" key="7">
    <source>
        <dbReference type="ARBA" id="ARBA00022807"/>
    </source>
</evidence>
<dbReference type="GO" id="GO:0016579">
    <property type="term" value="P:protein deubiquitination"/>
    <property type="evidence" value="ECO:0007669"/>
    <property type="project" value="TreeGrafter"/>
</dbReference>
<comment type="caution">
    <text evidence="10">The sequence shown here is derived from an EMBL/GenBank/DDBJ whole genome shotgun (WGS) entry which is preliminary data.</text>
</comment>
<dbReference type="GO" id="GO:0005737">
    <property type="term" value="C:cytoplasm"/>
    <property type="evidence" value="ECO:0007669"/>
    <property type="project" value="TreeGrafter"/>
</dbReference>
<dbReference type="SUPFAM" id="SSF54001">
    <property type="entry name" value="Cysteine proteinases"/>
    <property type="match status" value="1"/>
</dbReference>
<dbReference type="PROSITE" id="PS52048">
    <property type="entry name" value="UCH_DOMAIN"/>
    <property type="match status" value="1"/>
</dbReference>
<evidence type="ECO:0000256" key="2">
    <source>
        <dbReference type="ARBA" id="ARBA00009326"/>
    </source>
</evidence>